<dbReference type="NCBIfam" id="TIGR02687">
    <property type="entry name" value="BREX-1 system phosphatase PglZ type A"/>
    <property type="match status" value="1"/>
</dbReference>
<evidence type="ECO:0000313" key="1">
    <source>
        <dbReference type="EMBL" id="OLO46896.1"/>
    </source>
</evidence>
<gene>
    <name evidence="1" type="ORF">BKH31_05940</name>
</gene>
<dbReference type="Proteomes" id="UP000186471">
    <property type="component" value="Unassembled WGS sequence"/>
</dbReference>
<organism evidence="1 2">
    <name type="scientific">Actinomyces oris</name>
    <dbReference type="NCBI Taxonomy" id="544580"/>
    <lineage>
        <taxon>Bacteria</taxon>
        <taxon>Bacillati</taxon>
        <taxon>Actinomycetota</taxon>
        <taxon>Actinomycetes</taxon>
        <taxon>Actinomycetales</taxon>
        <taxon>Actinomycetaceae</taxon>
        <taxon>Actinomyces</taxon>
    </lineage>
</organism>
<dbReference type="InterPro" id="IPR017850">
    <property type="entry name" value="Alkaline_phosphatase_core_sf"/>
</dbReference>
<dbReference type="EMBL" id="MSKK01000022">
    <property type="protein sequence ID" value="OLO46896.1"/>
    <property type="molecule type" value="Genomic_DNA"/>
</dbReference>
<dbReference type="OrthoDB" id="9769734at2"/>
<dbReference type="InterPro" id="IPR014060">
    <property type="entry name" value="PglZ"/>
</dbReference>
<comment type="caution">
    <text evidence="1">The sequence shown here is derived from an EMBL/GenBank/DDBJ whole genome shotgun (WGS) entry which is preliminary data.</text>
</comment>
<evidence type="ECO:0000313" key="2">
    <source>
        <dbReference type="Proteomes" id="UP000186471"/>
    </source>
</evidence>
<sequence length="844" mass="95195">MNTMTAILRQLSERFERPGEAGRIVIWSDPEGRYTDSLEALSLPDVTVLRVEDNEFAMKRRVLLTEPKRKFLLYRFREADTPETVTDNWLKDMELAYGTFTADHTSLLVQDLGGGLALRSVVAQYPLFFDSAQRRDELKARLRPDDDAAAIAASMVAVVLGTEERSLEALWRALLMENADGKSTGIDTITRLGLAEFHWKGTRNIYGYAPEEEPSVDDFVTWLFNRAWEQFAPTHADLGAEQYANIRRDFSTWHNDFRFAESYRLLARRAAELLGIAERVAGSDLPELLSRRTFPLVDQEIVRRLAQQVQERSLTDKEVQEAVQSRAALPWHNKFKAGYEAVSAASTLLTRIDAGSWNMSSLQDGFERYTQHWFTIDQAYRRFNRSLNLYEPDSALDTLKTAVEAAYIRDFLTPLGQEWRRHIEGLERWEIDSVPSAMSFFTDHVSRPWLDKGKKIVVIISDALRYEVGEELARRISQEDRFTARPSAMLSVLPSYTQLGMAALLPHKSLAFADDGLVEVDGNPSAGTENRSRVLTSAGGTAIQANDLFSMKRSETRELLKSHQLLYVYHNQIDNTGDKQATESDTFRACEVAIEELVRLVKKLANANVNNVLITADHGFLYQESCLEGQDYLSVKPHGDTLLHVNHRFTLGRGLNRDPAFITFSSQQLQMAGDIEAQVPGSIHRIRTTGSGARFVHGGASLQEVAVPVITVNKGRSSDIYKTPVKIVTETDKITTGQITIMLFQQEPVREKVKARRLVAGLYAGNTLISDEVTVDCSQASPEARDRFFPLTLTLSRDADAFNGKTIELRLHEPVGSQRRPYSEKAHFTLSRTFTSDFGADFDF</sequence>
<dbReference type="AlphaFoldDB" id="A0A1Q8VFL3"/>
<accession>A0A1Q8VFL3</accession>
<dbReference type="SUPFAM" id="SSF53649">
    <property type="entry name" value="Alkaline phosphatase-like"/>
    <property type="match status" value="1"/>
</dbReference>
<protein>
    <submittedName>
        <fullName evidence="1">TIGR02687 family protein</fullName>
    </submittedName>
</protein>
<reference evidence="1 2" key="1">
    <citation type="submission" date="2016-12" db="EMBL/GenBank/DDBJ databases">
        <title>Genomic comparison of strains in the 'Actinomyces naeslundii' group.</title>
        <authorList>
            <person name="Mughal S.R."/>
            <person name="Do T."/>
            <person name="Gilbert S.C."/>
            <person name="Witherden E.A."/>
            <person name="Didelot X."/>
            <person name="Beighton D."/>
        </authorList>
    </citation>
    <scope>NUCLEOTIDE SEQUENCE [LARGE SCALE GENOMIC DNA]</scope>
    <source>
        <strain evidence="1 2">R21091</strain>
    </source>
</reference>
<dbReference type="Pfam" id="PF08665">
    <property type="entry name" value="PglZ"/>
    <property type="match status" value="1"/>
</dbReference>
<name>A0A1Q8VFL3_9ACTO</name>
<proteinExistence type="predicted"/>